<feature type="transmembrane region" description="Helical" evidence="4">
    <location>
        <begin position="340"/>
        <end position="362"/>
    </location>
</feature>
<dbReference type="InterPro" id="IPR036259">
    <property type="entry name" value="MFS_trans_sf"/>
</dbReference>
<dbReference type="SUPFAM" id="SSF103473">
    <property type="entry name" value="MFS general substrate transporter"/>
    <property type="match status" value="1"/>
</dbReference>
<dbReference type="InterPro" id="IPR020846">
    <property type="entry name" value="MFS_dom"/>
</dbReference>
<evidence type="ECO:0000259" key="5">
    <source>
        <dbReference type="PROSITE" id="PS50850"/>
    </source>
</evidence>
<feature type="transmembrane region" description="Helical" evidence="4">
    <location>
        <begin position="104"/>
        <end position="132"/>
    </location>
</feature>
<dbReference type="Pfam" id="PF07690">
    <property type="entry name" value="MFS_1"/>
    <property type="match status" value="1"/>
</dbReference>
<dbReference type="PANTHER" id="PTHR11360">
    <property type="entry name" value="MONOCARBOXYLATE TRANSPORTER"/>
    <property type="match status" value="1"/>
</dbReference>
<dbReference type="EMBL" id="JAGIYZ010000039">
    <property type="protein sequence ID" value="MBP0466848.1"/>
    <property type="molecule type" value="Genomic_DNA"/>
</dbReference>
<dbReference type="InterPro" id="IPR011701">
    <property type="entry name" value="MFS"/>
</dbReference>
<sequence>MPGTASVETRQSWVIAVTAVTMLSLAAGAPLTVVVGLVPISETLGGGRSLPSLASSLAYLGSGIGGVMCGLLMARFGQRAVAMLGGGAILAGLALASLGQGWSLLVGIGLGVGVFGNGALFAPMVAYVSLWFDRRRGTALALVSSGQYIAGFVWPFTFERAIAAFGWQATMLAYGAVAAVLIVTLAALVIVPPPIAPAGAPVVRRRADGKVLGMAPNTALALIAACSFLCCIPMAMPAAHLVAFCGDLGIAASRGAMMLSVLLLSAFVARQFWGWLSDRIGGLNTVLAGSLAQIAGMLGFLATQDEAGLFFVSAAYGLGFSGIIPSYVMTVRAHFPAEEAAWRVPALLFVSLSGMAAGAWLAGAIYDAVGFYAAAWWVGIGANVVQLGLLGFLILRQRAEARVSPP</sequence>
<evidence type="ECO:0000256" key="1">
    <source>
        <dbReference type="ARBA" id="ARBA00022692"/>
    </source>
</evidence>
<evidence type="ECO:0000313" key="6">
    <source>
        <dbReference type="EMBL" id="MBP0466848.1"/>
    </source>
</evidence>
<protein>
    <submittedName>
        <fullName evidence="6">MFS transporter</fullName>
    </submittedName>
</protein>
<feature type="transmembrane region" description="Helical" evidence="4">
    <location>
        <begin position="169"/>
        <end position="191"/>
    </location>
</feature>
<reference evidence="6 7" key="1">
    <citation type="submission" date="2021-03" db="EMBL/GenBank/DDBJ databases">
        <authorList>
            <person name="So Y."/>
        </authorList>
    </citation>
    <scope>NUCLEOTIDE SEQUENCE [LARGE SCALE GENOMIC DNA]</scope>
    <source>
        <strain evidence="6 7">PWR1</strain>
    </source>
</reference>
<dbReference type="PANTHER" id="PTHR11360:SF290">
    <property type="entry name" value="MONOCARBOXYLATE MFS PERMEASE"/>
    <property type="match status" value="1"/>
</dbReference>
<evidence type="ECO:0000313" key="7">
    <source>
        <dbReference type="Proteomes" id="UP000680815"/>
    </source>
</evidence>
<dbReference type="InterPro" id="IPR050327">
    <property type="entry name" value="Proton-linked_MCT"/>
</dbReference>
<keyword evidence="2 4" id="KW-1133">Transmembrane helix</keyword>
<feature type="domain" description="Major facilitator superfamily (MFS) profile" evidence="5">
    <location>
        <begin position="219"/>
        <end position="406"/>
    </location>
</feature>
<evidence type="ECO:0000256" key="2">
    <source>
        <dbReference type="ARBA" id="ARBA00022989"/>
    </source>
</evidence>
<evidence type="ECO:0000256" key="3">
    <source>
        <dbReference type="ARBA" id="ARBA00023136"/>
    </source>
</evidence>
<dbReference type="Gene3D" id="1.20.1250.20">
    <property type="entry name" value="MFS general substrate transporter like domains"/>
    <property type="match status" value="2"/>
</dbReference>
<dbReference type="RefSeq" id="WP_209354231.1">
    <property type="nucleotide sequence ID" value="NZ_JAGIYZ010000039.1"/>
</dbReference>
<evidence type="ECO:0000256" key="4">
    <source>
        <dbReference type="SAM" id="Phobius"/>
    </source>
</evidence>
<feature type="transmembrane region" description="Helical" evidence="4">
    <location>
        <begin position="80"/>
        <end position="98"/>
    </location>
</feature>
<feature type="transmembrane region" description="Helical" evidence="4">
    <location>
        <begin position="308"/>
        <end position="328"/>
    </location>
</feature>
<accession>A0ABS4AZQ6</accession>
<dbReference type="Proteomes" id="UP000680815">
    <property type="component" value="Unassembled WGS sequence"/>
</dbReference>
<gene>
    <name evidence="6" type="ORF">J5Y09_23165</name>
</gene>
<feature type="transmembrane region" description="Helical" evidence="4">
    <location>
        <begin position="139"/>
        <end position="157"/>
    </location>
</feature>
<keyword evidence="1 4" id="KW-0812">Transmembrane</keyword>
<feature type="transmembrane region" description="Helical" evidence="4">
    <location>
        <begin position="52"/>
        <end position="73"/>
    </location>
</feature>
<feature type="transmembrane region" description="Helical" evidence="4">
    <location>
        <begin position="12"/>
        <end position="40"/>
    </location>
</feature>
<feature type="transmembrane region" description="Helical" evidence="4">
    <location>
        <begin position="374"/>
        <end position="395"/>
    </location>
</feature>
<feature type="transmembrane region" description="Helical" evidence="4">
    <location>
        <begin position="211"/>
        <end position="236"/>
    </location>
</feature>
<name>A0ABS4AZQ6_9PROT</name>
<feature type="transmembrane region" description="Helical" evidence="4">
    <location>
        <begin position="281"/>
        <end position="302"/>
    </location>
</feature>
<comment type="caution">
    <text evidence="6">The sequence shown here is derived from an EMBL/GenBank/DDBJ whole genome shotgun (WGS) entry which is preliminary data.</text>
</comment>
<keyword evidence="7" id="KW-1185">Reference proteome</keyword>
<organism evidence="6 7">
    <name type="scientific">Roseomonas nitratireducens</name>
    <dbReference type="NCBI Taxonomy" id="2820810"/>
    <lineage>
        <taxon>Bacteria</taxon>
        <taxon>Pseudomonadati</taxon>
        <taxon>Pseudomonadota</taxon>
        <taxon>Alphaproteobacteria</taxon>
        <taxon>Acetobacterales</taxon>
        <taxon>Roseomonadaceae</taxon>
        <taxon>Roseomonas</taxon>
    </lineage>
</organism>
<keyword evidence="3 4" id="KW-0472">Membrane</keyword>
<feature type="transmembrane region" description="Helical" evidence="4">
    <location>
        <begin position="248"/>
        <end position="269"/>
    </location>
</feature>
<dbReference type="PROSITE" id="PS50850">
    <property type="entry name" value="MFS"/>
    <property type="match status" value="1"/>
</dbReference>
<proteinExistence type="predicted"/>